<dbReference type="AlphaFoldDB" id="G8H2M4"/>
<feature type="transmembrane region" description="Helical" evidence="10">
    <location>
        <begin position="203"/>
        <end position="227"/>
    </location>
</feature>
<comment type="subcellular location">
    <subcellularLocation>
        <location evidence="1">Membrane</location>
        <topology evidence="1">Multi-pass membrane protein</topology>
    </subcellularLocation>
</comment>
<feature type="transmembrane region" description="Helical" evidence="10">
    <location>
        <begin position="35"/>
        <end position="55"/>
    </location>
</feature>
<dbReference type="Pfam" id="PF02076">
    <property type="entry name" value="STE3"/>
    <property type="match status" value="1"/>
</dbReference>
<evidence type="ECO:0000256" key="11">
    <source>
        <dbReference type="SAM" id="SignalP"/>
    </source>
</evidence>
<evidence type="ECO:0000313" key="12">
    <source>
        <dbReference type="EMBL" id="AER30230.1"/>
    </source>
</evidence>
<keyword evidence="3" id="KW-0589">Pheromone response</keyword>
<keyword evidence="7 10" id="KW-0472">Membrane</keyword>
<accession>G8H2M4</accession>
<evidence type="ECO:0000256" key="9">
    <source>
        <dbReference type="ARBA" id="ARBA00023224"/>
    </source>
</evidence>
<name>G8H2M4_9BASI</name>
<dbReference type="EMBL" id="JN246610">
    <property type="protein sequence ID" value="AER30230.1"/>
    <property type="molecule type" value="Genomic_DNA"/>
</dbReference>
<evidence type="ECO:0000256" key="2">
    <source>
        <dbReference type="ARBA" id="ARBA00011085"/>
    </source>
</evidence>
<evidence type="ECO:0000313" key="13">
    <source>
        <dbReference type="EMBL" id="AER30233.1"/>
    </source>
</evidence>
<evidence type="ECO:0000256" key="1">
    <source>
        <dbReference type="ARBA" id="ARBA00004141"/>
    </source>
</evidence>
<organism evidence="12">
    <name type="scientific">Sporobolomyces pararoseus</name>
    <dbReference type="NCBI Taxonomy" id="5003"/>
    <lineage>
        <taxon>Eukaryota</taxon>
        <taxon>Fungi</taxon>
        <taxon>Dikarya</taxon>
        <taxon>Basidiomycota</taxon>
        <taxon>Pucciniomycotina</taxon>
        <taxon>Microbotryomycetes</taxon>
        <taxon>Sporidiobolales</taxon>
        <taxon>Sporidiobolaceae</taxon>
        <taxon>Sporobolomyces</taxon>
    </lineage>
</organism>
<feature type="chain" id="PRO_5007664766" evidence="11">
    <location>
        <begin position="20"/>
        <end position="342"/>
    </location>
</feature>
<feature type="transmembrane region" description="Helical" evidence="10">
    <location>
        <begin position="264"/>
        <end position="283"/>
    </location>
</feature>
<feature type="signal peptide" evidence="11">
    <location>
        <begin position="1"/>
        <end position="19"/>
    </location>
</feature>
<dbReference type="PANTHER" id="PTHR28097:SF1">
    <property type="entry name" value="PHEROMONE A FACTOR RECEPTOR"/>
    <property type="match status" value="1"/>
</dbReference>
<keyword evidence="8 12" id="KW-0675">Receptor</keyword>
<dbReference type="GO" id="GO:0005886">
    <property type="term" value="C:plasma membrane"/>
    <property type="evidence" value="ECO:0007669"/>
    <property type="project" value="TreeGrafter"/>
</dbReference>
<feature type="transmembrane region" description="Helical" evidence="10">
    <location>
        <begin position="160"/>
        <end position="182"/>
    </location>
</feature>
<dbReference type="PRINTS" id="PR00899">
    <property type="entry name" value="GPCRSTE3"/>
</dbReference>
<dbReference type="InterPro" id="IPR001499">
    <property type="entry name" value="GPCR_STE3"/>
</dbReference>
<keyword evidence="4 10" id="KW-0812">Transmembrane</keyword>
<feature type="transmembrane region" description="Helical" evidence="10">
    <location>
        <begin position="112"/>
        <end position="132"/>
    </location>
</feature>
<evidence type="ECO:0000256" key="7">
    <source>
        <dbReference type="ARBA" id="ARBA00023136"/>
    </source>
</evidence>
<dbReference type="GO" id="GO:0004932">
    <property type="term" value="F:mating-type factor pheromone receptor activity"/>
    <property type="evidence" value="ECO:0007669"/>
    <property type="project" value="InterPro"/>
</dbReference>
<evidence type="ECO:0000256" key="4">
    <source>
        <dbReference type="ARBA" id="ARBA00022692"/>
    </source>
</evidence>
<sequence>MPSNLALTVCCGLLTVCNSVPLYWHFQQGNSGPIAMGVWVFVATLNDFVNFVVWYSDAENRAPVWCDISVKIRIGVQIGRLAAVACIARFLAGVVSPRATAITRQDRRQRAIADYSVAFGFPLLLMACHVLYQPNRFTLWNGIGCTTTQVLSWPTILLNIIWGPIFATVGVLYSAYTVYRLIRHRRDFSRVVAGAHSALTTGRFLHLLALSISYLLVGAPLSIYSTISYVRTSKKYYDYSWAYFHSAWKQFPVVQVRTPTTADFYSWSDVIVGFIYLAAFGVGTEAFKKILKSIGTLFPFLKRTLTPRRPAKSMKTASYNVTLDSGREKGIKVVIEQEQDIV</sequence>
<dbReference type="PANTHER" id="PTHR28097">
    <property type="entry name" value="PHEROMONE A FACTOR RECEPTOR"/>
    <property type="match status" value="1"/>
</dbReference>
<keyword evidence="9" id="KW-0807">Transducer</keyword>
<evidence type="ECO:0000256" key="8">
    <source>
        <dbReference type="ARBA" id="ARBA00023170"/>
    </source>
</evidence>
<evidence type="ECO:0000256" key="3">
    <source>
        <dbReference type="ARBA" id="ARBA00022507"/>
    </source>
</evidence>
<keyword evidence="6" id="KW-0297">G-protein coupled receptor</keyword>
<proteinExistence type="inferred from homology"/>
<keyword evidence="11" id="KW-0732">Signal</keyword>
<gene>
    <name evidence="12" type="primary">STE3</name>
</gene>
<comment type="similarity">
    <text evidence="2">Belongs to the G-protein coupled receptor 4 family.</text>
</comment>
<protein>
    <submittedName>
        <fullName evidence="12">Mating pheromone receptor a2</fullName>
    </submittedName>
</protein>
<dbReference type="GO" id="GO:0000750">
    <property type="term" value="P:pheromone-dependent signal transduction involved in conjugation with cellular fusion"/>
    <property type="evidence" value="ECO:0007669"/>
    <property type="project" value="TreeGrafter"/>
</dbReference>
<keyword evidence="5 10" id="KW-1133">Transmembrane helix</keyword>
<reference evidence="12" key="1">
    <citation type="journal article" date="2011" name="BMC Evol. Biol.">
        <title>Evidence for maintenance of sex determinants but not of sexual stages in red yeasts, a group of early diverged basidiomycetes.</title>
        <authorList>
            <person name="Coelho M.A."/>
            <person name="Goncalves P."/>
            <person name="Sampaio J.P."/>
        </authorList>
    </citation>
    <scope>NUCLEOTIDE SEQUENCE</scope>
    <source>
        <strain evidence="12">CBS 484</strain>
        <strain evidence="13">CBS 499</strain>
    </source>
</reference>
<evidence type="ECO:0000256" key="10">
    <source>
        <dbReference type="SAM" id="Phobius"/>
    </source>
</evidence>
<dbReference type="CDD" id="cd14966">
    <property type="entry name" value="7tmD_STE3"/>
    <property type="match status" value="1"/>
</dbReference>
<dbReference type="EMBL" id="JN246611">
    <property type="protein sequence ID" value="AER30233.1"/>
    <property type="molecule type" value="Genomic_DNA"/>
</dbReference>
<evidence type="ECO:0000256" key="6">
    <source>
        <dbReference type="ARBA" id="ARBA00023040"/>
    </source>
</evidence>
<evidence type="ECO:0000256" key="5">
    <source>
        <dbReference type="ARBA" id="ARBA00022989"/>
    </source>
</evidence>